<dbReference type="GO" id="GO:0003723">
    <property type="term" value="F:RNA binding"/>
    <property type="evidence" value="ECO:0007669"/>
    <property type="project" value="TreeGrafter"/>
</dbReference>
<evidence type="ECO:0000313" key="10">
    <source>
        <dbReference type="EMBL" id="EAS64525.1"/>
    </source>
</evidence>
<comment type="caution">
    <text evidence="10">The sequence shown here is derived from an EMBL/GenBank/DDBJ whole genome shotgun (WGS) entry which is preliminary data.</text>
</comment>
<dbReference type="FunFam" id="3.40.50.300:FF:000439">
    <property type="entry name" value="ATP-dependent RNA helicase HrpA"/>
    <property type="match status" value="1"/>
</dbReference>
<dbReference type="InterPro" id="IPR027417">
    <property type="entry name" value="P-loop_NTPase"/>
</dbReference>
<dbReference type="SMART" id="SM00847">
    <property type="entry name" value="HA2"/>
    <property type="match status" value="1"/>
</dbReference>
<dbReference type="Pfam" id="PF21010">
    <property type="entry name" value="HA2_C"/>
    <property type="match status" value="1"/>
</dbReference>
<dbReference type="CDD" id="cd17989">
    <property type="entry name" value="DEXHc_HrpA"/>
    <property type="match status" value="1"/>
</dbReference>
<dbReference type="InterPro" id="IPR048333">
    <property type="entry name" value="HA2_WH"/>
</dbReference>
<comment type="similarity">
    <text evidence="1">Belongs to the DEAD box helicase family. DEAH subfamily.</text>
</comment>
<reference evidence="10 11" key="1">
    <citation type="journal article" date="2009" name="Proc. Natl. Acad. Sci. U.S.A.">
        <title>The genomic basis of trophic strategy in marine bacteria.</title>
        <authorList>
            <person name="Lauro F.M."/>
            <person name="McDougald D."/>
            <person name="Thomas T."/>
            <person name="Williams T.J."/>
            <person name="Egan S."/>
            <person name="Rice S."/>
            <person name="DeMaere M.Z."/>
            <person name="Ting L."/>
            <person name="Ertan H."/>
            <person name="Johnson J."/>
            <person name="Ferriera S."/>
            <person name="Lapidus A."/>
            <person name="Anderson I."/>
            <person name="Kyrpides N."/>
            <person name="Munk A.C."/>
            <person name="Detter C."/>
            <person name="Han C.S."/>
            <person name="Brown M.V."/>
            <person name="Robb F.T."/>
            <person name="Kjelleberg S."/>
            <person name="Cavicchioli R."/>
        </authorList>
    </citation>
    <scope>NUCLEOTIDE SEQUENCE [LARGE SCALE GENOMIC DNA]</scope>
    <source>
        <strain evidence="10 11">S14</strain>
    </source>
</reference>
<keyword evidence="3" id="KW-0547">Nucleotide-binding</keyword>
<dbReference type="NCBIfam" id="NF008348">
    <property type="entry name" value="PRK11131.1"/>
    <property type="match status" value="1"/>
</dbReference>
<dbReference type="eggNOG" id="COG1643">
    <property type="taxonomic scope" value="Bacteria"/>
</dbReference>
<dbReference type="Gene3D" id="3.40.50.300">
    <property type="entry name" value="P-loop containing nucleotide triphosphate hydrolases"/>
    <property type="match status" value="2"/>
</dbReference>
<dbReference type="GO" id="GO:0016787">
    <property type="term" value="F:hydrolase activity"/>
    <property type="evidence" value="ECO:0007669"/>
    <property type="project" value="UniProtKB-KW"/>
</dbReference>
<evidence type="ECO:0000256" key="1">
    <source>
        <dbReference type="ARBA" id="ARBA00008792"/>
    </source>
</evidence>
<keyword evidence="5 10" id="KW-0347">Helicase</keyword>
<dbReference type="PROSITE" id="PS51194">
    <property type="entry name" value="HELICASE_CTER"/>
    <property type="match status" value="1"/>
</dbReference>
<dbReference type="InterPro" id="IPR014001">
    <property type="entry name" value="Helicase_ATP-bd"/>
</dbReference>
<dbReference type="SMART" id="SM00490">
    <property type="entry name" value="HELICc"/>
    <property type="match status" value="1"/>
</dbReference>
<dbReference type="EC" id="3.6.4.13" evidence="2"/>
<evidence type="ECO:0000256" key="2">
    <source>
        <dbReference type="ARBA" id="ARBA00012552"/>
    </source>
</evidence>
<dbReference type="InterPro" id="IPR007502">
    <property type="entry name" value="Helicase-assoc_dom"/>
</dbReference>
<dbReference type="PANTHER" id="PTHR18934:SF99">
    <property type="entry name" value="ATP-DEPENDENT RNA HELICASE DHX37-RELATED"/>
    <property type="match status" value="1"/>
</dbReference>
<dbReference type="InterPro" id="IPR011709">
    <property type="entry name" value="DEAD-box_helicase_OB_fold"/>
</dbReference>
<dbReference type="HOGENOM" id="CLU_001832_3_3_6"/>
<evidence type="ECO:0000256" key="4">
    <source>
        <dbReference type="ARBA" id="ARBA00022801"/>
    </source>
</evidence>
<dbReference type="InterPro" id="IPR024590">
    <property type="entry name" value="HrpA_C"/>
</dbReference>
<dbReference type="FunFam" id="3.40.50.300:FF:000575">
    <property type="entry name" value="ATP-dependent helicase hrpA"/>
    <property type="match status" value="1"/>
</dbReference>
<dbReference type="Pfam" id="PF00271">
    <property type="entry name" value="Helicase_C"/>
    <property type="match status" value="1"/>
</dbReference>
<evidence type="ECO:0000256" key="3">
    <source>
        <dbReference type="ARBA" id="ARBA00022741"/>
    </source>
</evidence>
<dbReference type="GO" id="GO:0005524">
    <property type="term" value="F:ATP binding"/>
    <property type="evidence" value="ECO:0007669"/>
    <property type="project" value="UniProtKB-KW"/>
</dbReference>
<dbReference type="Gene3D" id="1.20.120.1080">
    <property type="match status" value="1"/>
</dbReference>
<dbReference type="Proteomes" id="UP000001603">
    <property type="component" value="Unassembled WGS sequence"/>
</dbReference>
<sequence>MMRDRFRLHKRVQGASRIKNEKSKHAVFDEIALEIAKSMQTVERRRTQRPKIIYPAQLPVSQKKDDIAEAILNNQVVIVAGETGSGKTTQLPKICLEIGRGTHGMIGHTQPRRMAARSVASRIAEEMECEMGSHVGYKVRFNDQVSEHSHVKLMTDGILLAEIQHDRFLSQYDTIIIDEAHERSLNIDFIMGYLRELLPKRPDLKVIITSATIDPERFSKHFNNAPIIEVSGRTYPVEVRYRPVVEDGDDTDRDQLDAIFDAVDELCDEGEGDILIFLNGEREIRDTADALEKRKLRHTEILPLYARLSAGEQNRVFQSHSGRRIVLSTNVAETSLTVPGIKYVIDPGTARISRYSYRTKVQRLPIEAISQASANQRMGRCGRVQEGICIRLYSEEDFLSRPEFTDPEILRTNLASVILQMTAIGLGDIQAFPFVEAPDNRNIQDGIRLLEELGAINSKATDPRKRLSPMGRQLARLPIDPRLARMVLEAPKLGALREVMIIASALSIQDPRERPSDKQQQSDEKHRRFNDKDSDFVAFVNLWNYVQEQQKELSSNQFRRLCKKEYLNYLRIREWQDIYFQVNQVIKELELKMNGNEASYDSIHISLLSGLLSHIGMKDQEKNEYQGARNARFNIFPGSGIFKKQPKWVMVAELVETSRLWGRIGAKIQPEWVEPLAGHLIKRSYSEPHWEKKSAAVHAFEKVTLYGIPVVAKRKVNYGNIDPTLSREIFIRSALVEGDWDTRHKFYQQNRKLLREVEELEHKSRRRDILIDDDELFNFYDQRIGLKATSGRHFDTWWKKASKEDPELLNFEREMLFRGDASHVTDLDYPNFWHQGNLKLKLSYQFEPGEDNDGVTVHVPLAILNQIQPDGFDWQIPGLRHELVVALIKSLPKPLRRNFVPAPNYADAFLARVKPMEAPLLDSLEKELKRMSGVTIVREDWNLDQIPDHLKITYRAVDHRNRKLRESKDIYGLKDNLKEKVQETLSQVADDDIEQDGLKTWSFGELPERYQQKRGGFEVKAYPALVDNKDSVGIKLFETEEQQNNAMQAGQRRLILLNVPSPIKYLHSNLPNKSKLGLYFNPYGRVLDLIDDCIACGVDKLIEQKGGLAWQPESFEALKEYVRAELGDTVVDIAKQVEAILTTAFNISKRLKGRIDLNMAFAMSDIKAQIESLIFKGFATECGWKRLPDILRYMRAIERRMEKLPIDPNKDRVHILKIESVVNEYKELLNKIPKGQPVPDKVKEIRWMIEELRVSYFAQQLGTPYPVSDKRVRNAINEC</sequence>
<dbReference type="Pfam" id="PF00270">
    <property type="entry name" value="DEAD"/>
    <property type="match status" value="1"/>
</dbReference>
<accession>Q1ZPX2</accession>
<dbReference type="Pfam" id="PF07717">
    <property type="entry name" value="OB_NTP_bind"/>
    <property type="match status" value="1"/>
</dbReference>
<evidence type="ECO:0000256" key="5">
    <source>
        <dbReference type="ARBA" id="ARBA00022806"/>
    </source>
</evidence>
<keyword evidence="4" id="KW-0378">Hydrolase</keyword>
<keyword evidence="6" id="KW-0067">ATP-binding</keyword>
<gene>
    <name evidence="10" type="ORF">VAS14_02366</name>
</gene>
<organism evidence="10 11">
    <name type="scientific">Photobacterium angustum (strain S14 / CCUG 15956)</name>
    <name type="common">Vibrio sp. (strain S14 / CCUG 15956)</name>
    <dbReference type="NCBI Taxonomy" id="314292"/>
    <lineage>
        <taxon>Bacteria</taxon>
        <taxon>Pseudomonadati</taxon>
        <taxon>Pseudomonadota</taxon>
        <taxon>Gammaproteobacteria</taxon>
        <taxon>Vibrionales</taxon>
        <taxon>Vibrionaceae</taxon>
        <taxon>Photobacterium</taxon>
    </lineage>
</organism>
<dbReference type="InterPro" id="IPR003593">
    <property type="entry name" value="AAA+_ATPase"/>
</dbReference>
<dbReference type="Pfam" id="PF11898">
    <property type="entry name" value="DUF3418"/>
    <property type="match status" value="1"/>
</dbReference>
<dbReference type="InterPro" id="IPR010222">
    <property type="entry name" value="RNA_helicase_HrpA"/>
</dbReference>
<comment type="catalytic activity">
    <reaction evidence="7">
        <text>ATP + H2O = ADP + phosphate + H(+)</text>
        <dbReference type="Rhea" id="RHEA:13065"/>
        <dbReference type="ChEBI" id="CHEBI:15377"/>
        <dbReference type="ChEBI" id="CHEBI:15378"/>
        <dbReference type="ChEBI" id="CHEBI:30616"/>
        <dbReference type="ChEBI" id="CHEBI:43474"/>
        <dbReference type="ChEBI" id="CHEBI:456216"/>
        <dbReference type="EC" id="3.6.4.13"/>
    </reaction>
</comment>
<feature type="domain" description="Helicase C-terminal" evidence="9">
    <location>
        <begin position="262"/>
        <end position="425"/>
    </location>
</feature>
<proteinExistence type="inferred from homology"/>
<dbReference type="InterPro" id="IPR001650">
    <property type="entry name" value="Helicase_C-like"/>
</dbReference>
<dbReference type="SUPFAM" id="SSF52540">
    <property type="entry name" value="P-loop containing nucleoside triphosphate hydrolases"/>
    <property type="match status" value="1"/>
</dbReference>
<dbReference type="NCBIfam" id="TIGR01967">
    <property type="entry name" value="DEAH_box_HrpA"/>
    <property type="match status" value="1"/>
</dbReference>
<evidence type="ECO:0000259" key="9">
    <source>
        <dbReference type="PROSITE" id="PS51194"/>
    </source>
</evidence>
<protein>
    <recommendedName>
        <fullName evidence="2">RNA helicase</fullName>
        <ecNumber evidence="2">3.6.4.13</ecNumber>
    </recommendedName>
</protein>
<dbReference type="Pfam" id="PF04408">
    <property type="entry name" value="WHD_HA2"/>
    <property type="match status" value="1"/>
</dbReference>
<dbReference type="FunFam" id="1.20.120.1080:FF:000005">
    <property type="entry name" value="ATP-dependent helicase HrpA"/>
    <property type="match status" value="1"/>
</dbReference>
<dbReference type="EMBL" id="AAOJ01000003">
    <property type="protein sequence ID" value="EAS64525.1"/>
    <property type="molecule type" value="Genomic_DNA"/>
</dbReference>
<dbReference type="InterPro" id="IPR011545">
    <property type="entry name" value="DEAD/DEAH_box_helicase_dom"/>
</dbReference>
<dbReference type="PROSITE" id="PS51192">
    <property type="entry name" value="HELICASE_ATP_BIND_1"/>
    <property type="match status" value="1"/>
</dbReference>
<dbReference type="AlphaFoldDB" id="Q1ZPX2"/>
<evidence type="ECO:0000256" key="7">
    <source>
        <dbReference type="ARBA" id="ARBA00047984"/>
    </source>
</evidence>
<evidence type="ECO:0000259" key="8">
    <source>
        <dbReference type="PROSITE" id="PS51192"/>
    </source>
</evidence>
<dbReference type="SMART" id="SM00487">
    <property type="entry name" value="DEXDc"/>
    <property type="match status" value="1"/>
</dbReference>
<dbReference type="GO" id="GO:0003724">
    <property type="term" value="F:RNA helicase activity"/>
    <property type="evidence" value="ECO:0007669"/>
    <property type="project" value="UniProtKB-EC"/>
</dbReference>
<evidence type="ECO:0000313" key="11">
    <source>
        <dbReference type="Proteomes" id="UP000001603"/>
    </source>
</evidence>
<evidence type="ECO:0000256" key="6">
    <source>
        <dbReference type="ARBA" id="ARBA00022840"/>
    </source>
</evidence>
<dbReference type="SMART" id="SM00382">
    <property type="entry name" value="AAA"/>
    <property type="match status" value="1"/>
</dbReference>
<name>Q1ZPX2_PHOAS</name>
<dbReference type="PANTHER" id="PTHR18934">
    <property type="entry name" value="ATP-DEPENDENT RNA HELICASE"/>
    <property type="match status" value="1"/>
</dbReference>
<feature type="domain" description="Helicase ATP-binding" evidence="8">
    <location>
        <begin position="68"/>
        <end position="231"/>
    </location>
</feature>
<dbReference type="CDD" id="cd18791">
    <property type="entry name" value="SF2_C_RHA"/>
    <property type="match status" value="1"/>
</dbReference>